<comment type="caution">
    <text evidence="2">The sequence shown here is derived from an EMBL/GenBank/DDBJ whole genome shotgun (WGS) entry which is preliminary data.</text>
</comment>
<sequence length="106" mass="12882">MEKQLLSLETIIGIQVKDDELYAKYRAEMKYLLDKYEGGFRYDFKIQETLRSETENSINRLFLIYFKNKENKLSFFADPEYKNIREKYFVPSVESTTQIAEYERYN</sequence>
<dbReference type="EMBL" id="RQFK01000026">
    <property type="protein sequence ID" value="TGK82166.1"/>
    <property type="molecule type" value="Genomic_DNA"/>
</dbReference>
<evidence type="ECO:0000259" key="1">
    <source>
        <dbReference type="Pfam" id="PF07045"/>
    </source>
</evidence>
<dbReference type="Proteomes" id="UP000298009">
    <property type="component" value="Unassembled WGS sequence"/>
</dbReference>
<dbReference type="Pfam" id="PF07045">
    <property type="entry name" value="DUF1330"/>
    <property type="match status" value="1"/>
</dbReference>
<dbReference type="AlphaFoldDB" id="A0A4R9I8S6"/>
<accession>A0A4R9I8S6</accession>
<name>A0A4R9I8S6_9LEPT</name>
<protein>
    <submittedName>
        <fullName evidence="2">DUF1330 domain-containing protein</fullName>
    </submittedName>
</protein>
<dbReference type="InterPro" id="IPR010753">
    <property type="entry name" value="DUF1330"/>
</dbReference>
<evidence type="ECO:0000313" key="3">
    <source>
        <dbReference type="Proteomes" id="UP000298009"/>
    </source>
</evidence>
<dbReference type="OrthoDB" id="5296554at2"/>
<dbReference type="InterPro" id="IPR011008">
    <property type="entry name" value="Dimeric_a/b-barrel"/>
</dbReference>
<gene>
    <name evidence="2" type="ORF">EHQ24_12930</name>
</gene>
<organism evidence="2 3">
    <name type="scientific">Leptospira noumeaensis</name>
    <dbReference type="NCBI Taxonomy" id="2484964"/>
    <lineage>
        <taxon>Bacteria</taxon>
        <taxon>Pseudomonadati</taxon>
        <taxon>Spirochaetota</taxon>
        <taxon>Spirochaetia</taxon>
        <taxon>Leptospirales</taxon>
        <taxon>Leptospiraceae</taxon>
        <taxon>Leptospira</taxon>
    </lineage>
</organism>
<evidence type="ECO:0000313" key="2">
    <source>
        <dbReference type="EMBL" id="TGK82166.1"/>
    </source>
</evidence>
<reference evidence="2" key="1">
    <citation type="journal article" date="2019" name="PLoS Negl. Trop. Dis.">
        <title>Revisiting the worldwide diversity of Leptospira species in the environment.</title>
        <authorList>
            <person name="Vincent A.T."/>
            <person name="Schiettekatte O."/>
            <person name="Bourhy P."/>
            <person name="Veyrier F.J."/>
            <person name="Picardeau M."/>
        </authorList>
    </citation>
    <scope>NUCLEOTIDE SEQUENCE [LARGE SCALE GENOMIC DNA]</scope>
    <source>
        <strain evidence="2">201800287</strain>
    </source>
</reference>
<dbReference type="RefSeq" id="WP_135601997.1">
    <property type="nucleotide sequence ID" value="NZ_RQFK01000026.1"/>
</dbReference>
<feature type="domain" description="DUF1330" evidence="1">
    <location>
        <begin position="11"/>
        <end position="86"/>
    </location>
</feature>
<proteinExistence type="predicted"/>
<dbReference type="SUPFAM" id="SSF54909">
    <property type="entry name" value="Dimeric alpha+beta barrel"/>
    <property type="match status" value="1"/>
</dbReference>
<dbReference type="Gene3D" id="3.30.70.100">
    <property type="match status" value="1"/>
</dbReference>
<keyword evidence="3" id="KW-1185">Reference proteome</keyword>